<name>A0ABW0P1E9_9HYPH</name>
<sequence length="100" mass="9970">MDAIISALVSFFLLAPLEAGITRALVGAGVPEAMAGKVSACAKAAAPIIIRRATGDPAWLVVSVYALWTGSKLPDAILVEAAPGCAEPVAAARASIGVKA</sequence>
<gene>
    <name evidence="1" type="ORF">ACFPN9_13020</name>
</gene>
<dbReference type="EMBL" id="JBHSLU010000035">
    <property type="protein sequence ID" value="MFC5506178.1"/>
    <property type="molecule type" value="Genomic_DNA"/>
</dbReference>
<protein>
    <submittedName>
        <fullName evidence="1">Uncharacterized protein</fullName>
    </submittedName>
</protein>
<evidence type="ECO:0000313" key="1">
    <source>
        <dbReference type="EMBL" id="MFC5506178.1"/>
    </source>
</evidence>
<dbReference type="RefSeq" id="WP_066720015.1">
    <property type="nucleotide sequence ID" value="NZ_JBHSLU010000035.1"/>
</dbReference>
<evidence type="ECO:0000313" key="2">
    <source>
        <dbReference type="Proteomes" id="UP001596060"/>
    </source>
</evidence>
<organism evidence="1 2">
    <name type="scientific">Bosea massiliensis</name>
    <dbReference type="NCBI Taxonomy" id="151419"/>
    <lineage>
        <taxon>Bacteria</taxon>
        <taxon>Pseudomonadati</taxon>
        <taxon>Pseudomonadota</taxon>
        <taxon>Alphaproteobacteria</taxon>
        <taxon>Hyphomicrobiales</taxon>
        <taxon>Boseaceae</taxon>
        <taxon>Bosea</taxon>
    </lineage>
</organism>
<reference evidence="2" key="1">
    <citation type="journal article" date="2019" name="Int. J. Syst. Evol. Microbiol.">
        <title>The Global Catalogue of Microorganisms (GCM) 10K type strain sequencing project: providing services to taxonomists for standard genome sequencing and annotation.</title>
        <authorList>
            <consortium name="The Broad Institute Genomics Platform"/>
            <consortium name="The Broad Institute Genome Sequencing Center for Infectious Disease"/>
            <person name="Wu L."/>
            <person name="Ma J."/>
        </authorList>
    </citation>
    <scope>NUCLEOTIDE SEQUENCE [LARGE SCALE GENOMIC DNA]</scope>
    <source>
        <strain evidence="2">CCUG 43117</strain>
    </source>
</reference>
<comment type="caution">
    <text evidence="1">The sequence shown here is derived from an EMBL/GenBank/DDBJ whole genome shotgun (WGS) entry which is preliminary data.</text>
</comment>
<proteinExistence type="predicted"/>
<accession>A0ABW0P1E9</accession>
<dbReference type="Proteomes" id="UP001596060">
    <property type="component" value="Unassembled WGS sequence"/>
</dbReference>
<keyword evidence="2" id="KW-1185">Reference proteome</keyword>